<evidence type="ECO:0000256" key="1">
    <source>
        <dbReference type="ARBA" id="ARBA00023002"/>
    </source>
</evidence>
<dbReference type="OrthoDB" id="9801953at2"/>
<dbReference type="GO" id="GO:0000166">
    <property type="term" value="F:nucleotide binding"/>
    <property type="evidence" value="ECO:0007669"/>
    <property type="project" value="InterPro"/>
</dbReference>
<gene>
    <name evidence="3" type="ORF">E2F43_04055</name>
</gene>
<name>A0A4R5LVF6_9GAMM</name>
<evidence type="ECO:0000313" key="3">
    <source>
        <dbReference type="EMBL" id="TDG15413.1"/>
    </source>
</evidence>
<proteinExistence type="predicted"/>
<reference evidence="3 4" key="1">
    <citation type="submission" date="2019-03" db="EMBL/GenBank/DDBJ databases">
        <title>Seongchinamella monodicae gen. nov., sp. nov., a novel member of the Gammaproteobacteria isolated from a tidal mudflat of beach.</title>
        <authorList>
            <person name="Yang H.G."/>
            <person name="Kang J.W."/>
            <person name="Lee S.D."/>
        </authorList>
    </citation>
    <scope>NUCLEOTIDE SEQUENCE [LARGE SCALE GENOMIC DNA]</scope>
    <source>
        <strain evidence="3 4">GH4-78</strain>
    </source>
</reference>
<keyword evidence="4" id="KW-1185">Reference proteome</keyword>
<dbReference type="InterPro" id="IPR036291">
    <property type="entry name" value="NAD(P)-bd_dom_sf"/>
</dbReference>
<evidence type="ECO:0000259" key="2">
    <source>
        <dbReference type="Pfam" id="PF01408"/>
    </source>
</evidence>
<accession>A0A4R5LVF6</accession>
<dbReference type="Gene3D" id="3.40.50.720">
    <property type="entry name" value="NAD(P)-binding Rossmann-like Domain"/>
    <property type="match status" value="1"/>
</dbReference>
<dbReference type="InterPro" id="IPR000683">
    <property type="entry name" value="Gfo/Idh/MocA-like_OxRdtase_N"/>
</dbReference>
<dbReference type="GO" id="GO:0016491">
    <property type="term" value="F:oxidoreductase activity"/>
    <property type="evidence" value="ECO:0007669"/>
    <property type="project" value="UniProtKB-KW"/>
</dbReference>
<dbReference type="InterPro" id="IPR050463">
    <property type="entry name" value="Gfo/Idh/MocA_oxidrdct_glycsds"/>
</dbReference>
<comment type="caution">
    <text evidence="3">The sequence shown here is derived from an EMBL/GenBank/DDBJ whole genome shotgun (WGS) entry which is preliminary data.</text>
</comment>
<dbReference type="Pfam" id="PF01408">
    <property type="entry name" value="GFO_IDH_MocA"/>
    <property type="match status" value="1"/>
</dbReference>
<dbReference type="AlphaFoldDB" id="A0A4R5LVF6"/>
<keyword evidence="1" id="KW-0560">Oxidoreductase</keyword>
<dbReference type="PANTHER" id="PTHR43818">
    <property type="entry name" value="BCDNA.GH03377"/>
    <property type="match status" value="1"/>
</dbReference>
<protein>
    <submittedName>
        <fullName evidence="3">Gfo/Idh/MocA family oxidoreductase</fullName>
    </submittedName>
</protein>
<dbReference type="EMBL" id="SMSE01000001">
    <property type="protein sequence ID" value="TDG15413.1"/>
    <property type="molecule type" value="Genomic_DNA"/>
</dbReference>
<dbReference type="PANTHER" id="PTHR43818:SF11">
    <property type="entry name" value="BCDNA.GH03377"/>
    <property type="match status" value="1"/>
</dbReference>
<dbReference type="SUPFAM" id="SSF51735">
    <property type="entry name" value="NAD(P)-binding Rossmann-fold domains"/>
    <property type="match status" value="1"/>
</dbReference>
<feature type="domain" description="Gfo/Idh/MocA-like oxidoreductase N-terminal" evidence="2">
    <location>
        <begin position="18"/>
        <end position="144"/>
    </location>
</feature>
<organism evidence="3 4">
    <name type="scientific">Seongchinamella unica</name>
    <dbReference type="NCBI Taxonomy" id="2547392"/>
    <lineage>
        <taxon>Bacteria</taxon>
        <taxon>Pseudomonadati</taxon>
        <taxon>Pseudomonadota</taxon>
        <taxon>Gammaproteobacteria</taxon>
        <taxon>Cellvibrionales</taxon>
        <taxon>Halieaceae</taxon>
        <taxon>Seongchinamella</taxon>
    </lineage>
</organism>
<sequence>MPGSTSMESTLNQTSPPRVLIVGARSVRQGTGPFLAAGLAAAGADICGIVGTSDRSVQDALSGLAGEWNIKTRGFTDLATALEVLEPDAVTLCSPWRFHAEQLSVVAAAGCHCLVEKPMAWPARQADAEQLIAAYEQRGLLLQMVAQWPTTLAAFEALHGQLPGDISHFGMRLSPISIGQEMITDSAPHFISMLQALAGTGDCENCAMEVEQATGKLALSCQYRHALGTVNARLLLETCEQRPRPAWYEINGLRADRVVSLPDYRQSLASAAARVDFADPLHQVAAAFLAALAQGSSTDGATLRSAHRNLLQLAAVWR</sequence>
<dbReference type="Proteomes" id="UP000295554">
    <property type="component" value="Unassembled WGS sequence"/>
</dbReference>
<evidence type="ECO:0000313" key="4">
    <source>
        <dbReference type="Proteomes" id="UP000295554"/>
    </source>
</evidence>